<organism evidence="2 3">
    <name type="scientific">Methanobrevibacter olleyae</name>
    <dbReference type="NCBI Taxonomy" id="294671"/>
    <lineage>
        <taxon>Archaea</taxon>
        <taxon>Methanobacteriati</taxon>
        <taxon>Methanobacteriota</taxon>
        <taxon>Methanomada group</taxon>
        <taxon>Methanobacteria</taxon>
        <taxon>Methanobacteriales</taxon>
        <taxon>Methanobacteriaceae</taxon>
        <taxon>Methanobrevibacter</taxon>
    </lineage>
</organism>
<name>A0A8T3VJ78_METOL</name>
<evidence type="ECO:0000256" key="1">
    <source>
        <dbReference type="SAM" id="Phobius"/>
    </source>
</evidence>
<dbReference type="EMBL" id="SUTG01000001">
    <property type="protein sequence ID" value="MBE6511594.1"/>
    <property type="molecule type" value="Genomic_DNA"/>
</dbReference>
<reference evidence="2" key="1">
    <citation type="submission" date="2019-04" db="EMBL/GenBank/DDBJ databases">
        <title>Evolution of Biomass-Degrading Anaerobic Consortia Revealed by Metagenomics.</title>
        <authorList>
            <person name="Peng X."/>
        </authorList>
    </citation>
    <scope>NUCLEOTIDE SEQUENCE</scope>
    <source>
        <strain evidence="2">SIG14</strain>
    </source>
</reference>
<keyword evidence="1" id="KW-0472">Membrane</keyword>
<comment type="caution">
    <text evidence="2">The sequence shown here is derived from an EMBL/GenBank/DDBJ whole genome shotgun (WGS) entry which is preliminary data.</text>
</comment>
<keyword evidence="1" id="KW-0812">Transmembrane</keyword>
<feature type="transmembrane region" description="Helical" evidence="1">
    <location>
        <begin position="6"/>
        <end position="23"/>
    </location>
</feature>
<evidence type="ECO:0000313" key="3">
    <source>
        <dbReference type="Proteomes" id="UP000732619"/>
    </source>
</evidence>
<protein>
    <submittedName>
        <fullName evidence="2">Uncharacterized protein</fullName>
    </submittedName>
</protein>
<feature type="transmembrane region" description="Helical" evidence="1">
    <location>
        <begin position="35"/>
        <end position="55"/>
    </location>
</feature>
<accession>A0A8T3VJ78</accession>
<evidence type="ECO:0000313" key="2">
    <source>
        <dbReference type="EMBL" id="MBE6511594.1"/>
    </source>
</evidence>
<dbReference type="Proteomes" id="UP000732619">
    <property type="component" value="Unassembled WGS sequence"/>
</dbReference>
<feature type="transmembrane region" description="Helical" evidence="1">
    <location>
        <begin position="61"/>
        <end position="82"/>
    </location>
</feature>
<keyword evidence="1" id="KW-1133">Transmembrane helix</keyword>
<dbReference type="AlphaFoldDB" id="A0A8T3VJ78"/>
<sequence>MLEQYIPFIGLLIFGNIENLILASQGVVQGVDPKVLGLLSIIAVIIWLIIGTVATDVAMQYANIITFIGGLAIFILGVKAVIDAVKNIRAQKGGA</sequence>
<proteinExistence type="predicted"/>
<gene>
    <name evidence="2" type="ORF">E7Z75_00380</name>
</gene>